<sequence length="54" mass="6506">IHYECHQHPGHCRHIHKETPDFDDFNQLHTRTESLIEAMEQHILMEIRTDTVSK</sequence>
<reference evidence="1" key="1">
    <citation type="submission" date="2020-11" db="EMBL/GenBank/DDBJ databases">
        <authorList>
            <person name="Whitehead M."/>
        </authorList>
    </citation>
    <scope>NUCLEOTIDE SEQUENCE</scope>
    <source>
        <strain evidence="1">EGII</strain>
    </source>
</reference>
<gene>
    <name evidence="1" type="ORF">CCAP1982_LOCUS10166</name>
</gene>
<proteinExistence type="predicted"/>
<feature type="non-terminal residue" evidence="1">
    <location>
        <position position="54"/>
    </location>
</feature>
<comment type="caution">
    <text evidence="1">The sequence shown here is derived from an EMBL/GenBank/DDBJ whole genome shotgun (WGS) entry which is preliminary data.</text>
</comment>
<evidence type="ECO:0000313" key="1">
    <source>
        <dbReference type="EMBL" id="CAD7001675.1"/>
    </source>
</evidence>
<organism evidence="1 2">
    <name type="scientific">Ceratitis capitata</name>
    <name type="common">Mediterranean fruit fly</name>
    <name type="synonym">Tephritis capitata</name>
    <dbReference type="NCBI Taxonomy" id="7213"/>
    <lineage>
        <taxon>Eukaryota</taxon>
        <taxon>Metazoa</taxon>
        <taxon>Ecdysozoa</taxon>
        <taxon>Arthropoda</taxon>
        <taxon>Hexapoda</taxon>
        <taxon>Insecta</taxon>
        <taxon>Pterygota</taxon>
        <taxon>Neoptera</taxon>
        <taxon>Endopterygota</taxon>
        <taxon>Diptera</taxon>
        <taxon>Brachycera</taxon>
        <taxon>Muscomorpha</taxon>
        <taxon>Tephritoidea</taxon>
        <taxon>Tephritidae</taxon>
        <taxon>Ceratitis</taxon>
        <taxon>Ceratitis</taxon>
    </lineage>
</organism>
<dbReference type="Proteomes" id="UP000606786">
    <property type="component" value="Unassembled WGS sequence"/>
</dbReference>
<accession>A0A811UUM0</accession>
<feature type="non-terminal residue" evidence="1">
    <location>
        <position position="1"/>
    </location>
</feature>
<keyword evidence="2" id="KW-1185">Reference proteome</keyword>
<dbReference type="AlphaFoldDB" id="A0A811UUM0"/>
<protein>
    <submittedName>
        <fullName evidence="1">(Mediterranean fruit fly) hypothetical protein</fullName>
    </submittedName>
</protein>
<dbReference type="EMBL" id="CAJHJT010000023">
    <property type="protein sequence ID" value="CAD7001675.1"/>
    <property type="molecule type" value="Genomic_DNA"/>
</dbReference>
<evidence type="ECO:0000313" key="2">
    <source>
        <dbReference type="Proteomes" id="UP000606786"/>
    </source>
</evidence>
<name>A0A811UUM0_CERCA</name>